<dbReference type="AlphaFoldDB" id="A0A7S1BJA2"/>
<sequence length="113" mass="12163">MAVLISGPSAASWPSSTPDGSSFKMTAPLHAGLHPGYPGMSPPSHAVQETGRPMLLYLHQIVLQKNPRKGGRWRLPMNWVGGGGRTEPECYKILVPKATSLATQLGFNPDLME</sequence>
<proteinExistence type="predicted"/>
<gene>
    <name evidence="2" type="ORF">CHYS00102_LOCUS14892</name>
</gene>
<reference evidence="2" key="1">
    <citation type="submission" date="2021-01" db="EMBL/GenBank/DDBJ databases">
        <authorList>
            <person name="Corre E."/>
            <person name="Pelletier E."/>
            <person name="Niang G."/>
            <person name="Scheremetjew M."/>
            <person name="Finn R."/>
            <person name="Kale V."/>
            <person name="Holt S."/>
            <person name="Cochrane G."/>
            <person name="Meng A."/>
            <person name="Brown T."/>
            <person name="Cohen L."/>
        </authorList>
    </citation>
    <scope>NUCLEOTIDE SEQUENCE</scope>
    <source>
        <strain evidence="2">308</strain>
    </source>
</reference>
<evidence type="ECO:0000313" key="2">
    <source>
        <dbReference type="EMBL" id="CAD8887694.1"/>
    </source>
</evidence>
<organism evidence="2">
    <name type="scientific">Corethron hystrix</name>
    <dbReference type="NCBI Taxonomy" id="216773"/>
    <lineage>
        <taxon>Eukaryota</taxon>
        <taxon>Sar</taxon>
        <taxon>Stramenopiles</taxon>
        <taxon>Ochrophyta</taxon>
        <taxon>Bacillariophyta</taxon>
        <taxon>Coscinodiscophyceae</taxon>
        <taxon>Corethrophycidae</taxon>
        <taxon>Corethrales</taxon>
        <taxon>Corethraceae</taxon>
        <taxon>Corethron</taxon>
    </lineage>
</organism>
<dbReference type="EMBL" id="HBFR01020682">
    <property type="protein sequence ID" value="CAD8887694.1"/>
    <property type="molecule type" value="Transcribed_RNA"/>
</dbReference>
<name>A0A7S1BJA2_9STRA</name>
<feature type="region of interest" description="Disordered" evidence="1">
    <location>
        <begin position="1"/>
        <end position="27"/>
    </location>
</feature>
<protein>
    <submittedName>
        <fullName evidence="2">Uncharacterized protein</fullName>
    </submittedName>
</protein>
<feature type="compositionally biased region" description="Polar residues" evidence="1">
    <location>
        <begin position="12"/>
        <end position="24"/>
    </location>
</feature>
<evidence type="ECO:0000256" key="1">
    <source>
        <dbReference type="SAM" id="MobiDB-lite"/>
    </source>
</evidence>
<accession>A0A7S1BJA2</accession>